<keyword evidence="2" id="KW-0472">Membrane</keyword>
<dbReference type="Gene3D" id="2.60.40.10">
    <property type="entry name" value="Immunoglobulins"/>
    <property type="match status" value="1"/>
</dbReference>
<proteinExistence type="predicted"/>
<feature type="compositionally biased region" description="Basic residues" evidence="1">
    <location>
        <begin position="262"/>
        <end position="274"/>
    </location>
</feature>
<dbReference type="InterPro" id="IPR036116">
    <property type="entry name" value="FN3_sf"/>
</dbReference>
<feature type="transmembrane region" description="Helical" evidence="2">
    <location>
        <begin position="149"/>
        <end position="171"/>
    </location>
</feature>
<evidence type="ECO:0000259" key="3">
    <source>
        <dbReference type="PROSITE" id="PS50853"/>
    </source>
</evidence>
<dbReference type="AlphaFoldDB" id="A0A2T7P227"/>
<dbReference type="InterPro" id="IPR003961">
    <property type="entry name" value="FN3_dom"/>
</dbReference>
<dbReference type="SMART" id="SM00060">
    <property type="entry name" value="FN3"/>
    <property type="match status" value="1"/>
</dbReference>
<feature type="compositionally biased region" description="Polar residues" evidence="1">
    <location>
        <begin position="330"/>
        <end position="347"/>
    </location>
</feature>
<reference evidence="4 5" key="1">
    <citation type="submission" date="2018-04" db="EMBL/GenBank/DDBJ databases">
        <title>The genome of golden apple snail Pomacea canaliculata provides insight into stress tolerance and invasive adaptation.</title>
        <authorList>
            <person name="Liu C."/>
            <person name="Liu B."/>
            <person name="Ren Y."/>
            <person name="Zhang Y."/>
            <person name="Wang H."/>
            <person name="Li S."/>
            <person name="Jiang F."/>
            <person name="Yin L."/>
            <person name="Zhang G."/>
            <person name="Qian W."/>
            <person name="Fan W."/>
        </authorList>
    </citation>
    <scope>NUCLEOTIDE SEQUENCE [LARGE SCALE GENOMIC DNA]</scope>
    <source>
        <strain evidence="4">SZHN2017</strain>
        <tissue evidence="4">Muscle</tissue>
    </source>
</reference>
<keyword evidence="5" id="KW-1185">Reference proteome</keyword>
<evidence type="ECO:0000313" key="4">
    <source>
        <dbReference type="EMBL" id="PVD27443.1"/>
    </source>
</evidence>
<evidence type="ECO:0000256" key="2">
    <source>
        <dbReference type="SAM" id="Phobius"/>
    </source>
</evidence>
<name>A0A2T7P227_POMCA</name>
<dbReference type="EMBL" id="PZQS01000007">
    <property type="protein sequence ID" value="PVD27443.1"/>
    <property type="molecule type" value="Genomic_DNA"/>
</dbReference>
<dbReference type="OrthoDB" id="6113407at2759"/>
<accession>A0A2T7P227</accession>
<organism evidence="4 5">
    <name type="scientific">Pomacea canaliculata</name>
    <name type="common">Golden apple snail</name>
    <dbReference type="NCBI Taxonomy" id="400727"/>
    <lineage>
        <taxon>Eukaryota</taxon>
        <taxon>Metazoa</taxon>
        <taxon>Spiralia</taxon>
        <taxon>Lophotrochozoa</taxon>
        <taxon>Mollusca</taxon>
        <taxon>Gastropoda</taxon>
        <taxon>Caenogastropoda</taxon>
        <taxon>Architaenioglossa</taxon>
        <taxon>Ampullarioidea</taxon>
        <taxon>Ampullariidae</taxon>
        <taxon>Pomacea</taxon>
    </lineage>
</organism>
<comment type="caution">
    <text evidence="4">The sequence shown here is derived from an EMBL/GenBank/DDBJ whole genome shotgun (WGS) entry which is preliminary data.</text>
</comment>
<dbReference type="SUPFAM" id="SSF49265">
    <property type="entry name" value="Fibronectin type III"/>
    <property type="match status" value="1"/>
</dbReference>
<feature type="region of interest" description="Disordered" evidence="1">
    <location>
        <begin position="261"/>
        <end position="347"/>
    </location>
</feature>
<evidence type="ECO:0000313" key="5">
    <source>
        <dbReference type="Proteomes" id="UP000245119"/>
    </source>
</evidence>
<dbReference type="Proteomes" id="UP000245119">
    <property type="component" value="Linkage Group LG7"/>
</dbReference>
<dbReference type="PROSITE" id="PS50853">
    <property type="entry name" value="FN3"/>
    <property type="match status" value="1"/>
</dbReference>
<protein>
    <recommendedName>
        <fullName evidence="3">Fibronectin type-III domain-containing protein</fullName>
    </recommendedName>
</protein>
<dbReference type="InterPro" id="IPR013783">
    <property type="entry name" value="Ig-like_fold"/>
</dbReference>
<evidence type="ECO:0000256" key="1">
    <source>
        <dbReference type="SAM" id="MobiDB-lite"/>
    </source>
</evidence>
<keyword evidence="2" id="KW-1133">Transmembrane helix</keyword>
<sequence>MGVLSRTFTLEAKEPPWPPQVLAAGDVTSTSACLWWTVGFDGGAPQTFLLRRKVDINDVDDEKCEMAVVPDKEEQRVERCVQGLTPGTNYTFLLIATNRYGVCSSTVILNISTPSQSLYTTAWRLSQLLDSDVKEPENNNSLVDSITPWVVKVVPVGVCLILLVAGGVVIAKRLRRGEKDSPDENMYLTIQETQSVYENEDDEGEITVTAHAPPSGTELRHYGSDGPIRAYETLLPRGENGDGPIRAYDALLPFVTISGRRQPVHRHDSAHRHRDTTTGKRQRQCLPSRHASKHDGQPGAEQQTTDKYPDLRTPAMRQERSPEFTHGRSRTQASLTSLRTPGNTDEE</sequence>
<feature type="compositionally biased region" description="Basic and acidic residues" evidence="1">
    <location>
        <begin position="317"/>
        <end position="326"/>
    </location>
</feature>
<keyword evidence="2" id="KW-0812">Transmembrane</keyword>
<gene>
    <name evidence="4" type="ORF">C0Q70_12602</name>
</gene>
<dbReference type="CDD" id="cd00063">
    <property type="entry name" value="FN3"/>
    <property type="match status" value="1"/>
</dbReference>
<feature type="domain" description="Fibronectin type-III" evidence="3">
    <location>
        <begin position="18"/>
        <end position="116"/>
    </location>
</feature>